<dbReference type="InterPro" id="IPR035979">
    <property type="entry name" value="RBD_domain_sf"/>
</dbReference>
<evidence type="ECO:0000313" key="7">
    <source>
        <dbReference type="Proteomes" id="UP000623467"/>
    </source>
</evidence>
<dbReference type="GO" id="GO:0003729">
    <property type="term" value="F:mRNA binding"/>
    <property type="evidence" value="ECO:0007669"/>
    <property type="project" value="TreeGrafter"/>
</dbReference>
<proteinExistence type="predicted"/>
<organism evidence="6 7">
    <name type="scientific">Mycena sanguinolenta</name>
    <dbReference type="NCBI Taxonomy" id="230812"/>
    <lineage>
        <taxon>Eukaryota</taxon>
        <taxon>Fungi</taxon>
        <taxon>Dikarya</taxon>
        <taxon>Basidiomycota</taxon>
        <taxon>Agaricomycotina</taxon>
        <taxon>Agaricomycetes</taxon>
        <taxon>Agaricomycetidae</taxon>
        <taxon>Agaricales</taxon>
        <taxon>Marasmiineae</taxon>
        <taxon>Mycenaceae</taxon>
        <taxon>Mycena</taxon>
    </lineage>
</organism>
<name>A0A8H6Y3P4_9AGAR</name>
<dbReference type="OrthoDB" id="6159137at2759"/>
<keyword evidence="1 2" id="KW-0694">RNA-binding</keyword>
<dbReference type="GO" id="GO:0005634">
    <property type="term" value="C:nucleus"/>
    <property type="evidence" value="ECO:0007669"/>
    <property type="project" value="TreeGrafter"/>
</dbReference>
<evidence type="ECO:0000256" key="2">
    <source>
        <dbReference type="PROSITE-ProRule" id="PRU00176"/>
    </source>
</evidence>
<dbReference type="PANTHER" id="PTHR48025:SF1">
    <property type="entry name" value="RRM DOMAIN-CONTAINING PROTEIN"/>
    <property type="match status" value="1"/>
</dbReference>
<feature type="signal peptide" evidence="4">
    <location>
        <begin position="1"/>
        <end position="21"/>
    </location>
</feature>
<protein>
    <submittedName>
        <fullName evidence="6">RRM domain-containing protein</fullName>
    </submittedName>
</protein>
<accession>A0A8H6Y3P4</accession>
<reference evidence="6" key="1">
    <citation type="submission" date="2020-05" db="EMBL/GenBank/DDBJ databases">
        <title>Mycena genomes resolve the evolution of fungal bioluminescence.</title>
        <authorList>
            <person name="Tsai I.J."/>
        </authorList>
    </citation>
    <scope>NUCLEOTIDE SEQUENCE</scope>
    <source>
        <strain evidence="6">160909Yilan</strain>
    </source>
</reference>
<dbReference type="CDD" id="cd00590">
    <property type="entry name" value="RRM_SF"/>
    <property type="match status" value="2"/>
</dbReference>
<evidence type="ECO:0000313" key="6">
    <source>
        <dbReference type="EMBL" id="KAF7351381.1"/>
    </source>
</evidence>
<dbReference type="InterPro" id="IPR012677">
    <property type="entry name" value="Nucleotide-bd_a/b_plait_sf"/>
</dbReference>
<keyword evidence="4" id="KW-0732">Signal</keyword>
<dbReference type="SMART" id="SM00360">
    <property type="entry name" value="RRM"/>
    <property type="match status" value="2"/>
</dbReference>
<dbReference type="PROSITE" id="PS50102">
    <property type="entry name" value="RRM"/>
    <property type="match status" value="2"/>
</dbReference>
<comment type="caution">
    <text evidence="6">The sequence shown here is derived from an EMBL/GenBank/DDBJ whole genome shotgun (WGS) entry which is preliminary data.</text>
</comment>
<dbReference type="Proteomes" id="UP000623467">
    <property type="component" value="Unassembled WGS sequence"/>
</dbReference>
<dbReference type="Pfam" id="PF00076">
    <property type="entry name" value="RRM_1"/>
    <property type="match status" value="1"/>
</dbReference>
<dbReference type="InterPro" id="IPR000504">
    <property type="entry name" value="RRM_dom"/>
</dbReference>
<dbReference type="SUPFAM" id="SSF54928">
    <property type="entry name" value="RNA-binding domain, RBD"/>
    <property type="match status" value="1"/>
</dbReference>
<feature type="region of interest" description="Disordered" evidence="3">
    <location>
        <begin position="197"/>
        <end position="222"/>
    </location>
</feature>
<feature type="domain" description="RRM" evidence="5">
    <location>
        <begin position="103"/>
        <end position="180"/>
    </location>
</feature>
<dbReference type="PANTHER" id="PTHR48025">
    <property type="entry name" value="OS02G0815200 PROTEIN"/>
    <property type="match status" value="1"/>
</dbReference>
<feature type="domain" description="RRM" evidence="5">
    <location>
        <begin position="230"/>
        <end position="310"/>
    </location>
</feature>
<gene>
    <name evidence="6" type="ORF">MSAN_01569800</name>
</gene>
<keyword evidence="7" id="KW-1185">Reference proteome</keyword>
<dbReference type="EMBL" id="JACAZH010000013">
    <property type="protein sequence ID" value="KAF7351381.1"/>
    <property type="molecule type" value="Genomic_DNA"/>
</dbReference>
<sequence length="455" mass="49034">MVWFISGFCLNLIFFIHWSFDASVNRLEVLTLFRTLIGDIRTSQDSEDALEITFFTADSARKALCMAGYNIAGSALFVSPVVRAGSPVSSHGASQGKRNDTRRNLYVLGIPFGMTNQSLAALFAPHGTVSHCVILATLDSASRRRGFVVMSTHEEARRAMAALGRGSKGGSGMDISWAVVQRSKGFLDGGDRAGIVNPLAPSLTPPPSHDSQLPPSDTSALPSLSSVPTSTLLLANLPSLLFKSEDDLRGLICPFGNVKLLRIVHLTVSTPPSTAAIAQYASLTAAQEAHRALDGESYAGCTVRAAYLVEHETEPASAPASPLPQTPVFPAQLNFPPARSSSFTIGPRCGLPGHKSSFDGRNVGNQILGGAGYGYGHSGRHWRSPELMQQQIYVAPPFPQFESSPAYGVNEFPQQSVLFPPFRSSALTLRDLLTRWIPDPMYLRAPLLRDMGYYV</sequence>
<dbReference type="Gene3D" id="3.30.70.330">
    <property type="match status" value="2"/>
</dbReference>
<evidence type="ECO:0000259" key="5">
    <source>
        <dbReference type="PROSITE" id="PS50102"/>
    </source>
</evidence>
<feature type="chain" id="PRO_5034271034" evidence="4">
    <location>
        <begin position="22"/>
        <end position="455"/>
    </location>
</feature>
<evidence type="ECO:0000256" key="3">
    <source>
        <dbReference type="SAM" id="MobiDB-lite"/>
    </source>
</evidence>
<dbReference type="AlphaFoldDB" id="A0A8H6Y3P4"/>
<evidence type="ECO:0000256" key="1">
    <source>
        <dbReference type="ARBA" id="ARBA00022884"/>
    </source>
</evidence>
<dbReference type="InterPro" id="IPR050502">
    <property type="entry name" value="Euk_RNA-bind_prot"/>
</dbReference>
<evidence type="ECO:0000256" key="4">
    <source>
        <dbReference type="SAM" id="SignalP"/>
    </source>
</evidence>